<dbReference type="EMBL" id="KV748285">
    <property type="protein sequence ID" value="OCK86794.1"/>
    <property type="molecule type" value="Genomic_DNA"/>
</dbReference>
<reference evidence="1 2" key="1">
    <citation type="journal article" date="2016" name="Nat. Commun.">
        <title>Ectomycorrhizal ecology is imprinted in the genome of the dominant symbiotic fungus Cenococcum geophilum.</title>
        <authorList>
            <consortium name="DOE Joint Genome Institute"/>
            <person name="Peter M."/>
            <person name="Kohler A."/>
            <person name="Ohm R.A."/>
            <person name="Kuo A."/>
            <person name="Krutzmann J."/>
            <person name="Morin E."/>
            <person name="Arend M."/>
            <person name="Barry K.W."/>
            <person name="Binder M."/>
            <person name="Choi C."/>
            <person name="Clum A."/>
            <person name="Copeland A."/>
            <person name="Grisel N."/>
            <person name="Haridas S."/>
            <person name="Kipfer T."/>
            <person name="LaButti K."/>
            <person name="Lindquist E."/>
            <person name="Lipzen A."/>
            <person name="Maire R."/>
            <person name="Meier B."/>
            <person name="Mihaltcheva S."/>
            <person name="Molinier V."/>
            <person name="Murat C."/>
            <person name="Poggeler S."/>
            <person name="Quandt C.A."/>
            <person name="Sperisen C."/>
            <person name="Tritt A."/>
            <person name="Tisserant E."/>
            <person name="Crous P.W."/>
            <person name="Henrissat B."/>
            <person name="Nehls U."/>
            <person name="Egli S."/>
            <person name="Spatafora J.W."/>
            <person name="Grigoriev I.V."/>
            <person name="Martin F.M."/>
        </authorList>
    </citation>
    <scope>NUCLEOTIDE SEQUENCE [LARGE SCALE GENOMIC DNA]</scope>
    <source>
        <strain evidence="1 2">1.58</strain>
    </source>
</reference>
<proteinExistence type="predicted"/>
<accession>A0ACC8EKK2</accession>
<protein>
    <submittedName>
        <fullName evidence="1">Uncharacterized protein</fullName>
    </submittedName>
</protein>
<gene>
    <name evidence="1" type="ORF">K441DRAFT_683089</name>
</gene>
<dbReference type="Proteomes" id="UP000250078">
    <property type="component" value="Unassembled WGS sequence"/>
</dbReference>
<evidence type="ECO:0000313" key="2">
    <source>
        <dbReference type="Proteomes" id="UP000250078"/>
    </source>
</evidence>
<keyword evidence="2" id="KW-1185">Reference proteome</keyword>
<sequence length="590" mass="64600">MFTFSGSAHPVNSAAGRQVAIVGCANRTITTFDAATLLEFFHEQSSPNEVKMYTESDPLLPTYEQATGKGQRRRSRQCSPVWPLVLFPSIGLFVTLILLSVFSNDLSTIFKPKPKPKPIPYHVAVIGAGPAGAFSARQLRRLAGKLDKPLSITVFERKSAVGGRLVPDLPLYPFDDALQQPLLPESASALSLSNGAILEAAREHGIPFRPHDHSEKIFYNIKGSSELTRPSSKASLSSWLWELWCFGFSSKNAKAVGNTAKNQFLQIYRETAPINSTQELVRRHGLGYVLANGGLQALEGHGVSRDYVEDVLRGEIAIQYGQNMEALNNLALGIGAYNADEGRSLQGGSMTSTLEAILDSSDVDLRLSTEVYGFRKLNATKWLVVSRQPGTSGEGTIDMFDGVIFAAPFFPDEFEYRDTTFQTPPQIIDYKTRHVTWFASPVQPDRDALGVNVAKPFPDRAIMKIPDSWPHSSTGQGLIEVLDMGAIAQRNSEGPGSQHAYRVLSEVRLEDEHLPAILGGMSPSWVGRHEIKTAYPNLSPRSAFPPMVLDDRFWSPLSIEAIGSSVELSAWAGKNVASLVVTELAKRSDD</sequence>
<evidence type="ECO:0000313" key="1">
    <source>
        <dbReference type="EMBL" id="OCK86794.1"/>
    </source>
</evidence>
<name>A0ACC8EKK2_9PEZI</name>
<organism evidence="1 2">
    <name type="scientific">Cenococcum geophilum 1.58</name>
    <dbReference type="NCBI Taxonomy" id="794803"/>
    <lineage>
        <taxon>Eukaryota</taxon>
        <taxon>Fungi</taxon>
        <taxon>Dikarya</taxon>
        <taxon>Ascomycota</taxon>
        <taxon>Pezizomycotina</taxon>
        <taxon>Dothideomycetes</taxon>
        <taxon>Pleosporomycetidae</taxon>
        <taxon>Gloniales</taxon>
        <taxon>Gloniaceae</taxon>
        <taxon>Cenococcum</taxon>
    </lineage>
</organism>